<feature type="region of interest" description="Disordered" evidence="1">
    <location>
        <begin position="58"/>
        <end position="85"/>
    </location>
</feature>
<name>A0AAV4SXT2_9ARAC</name>
<dbReference type="EMBL" id="BPLQ01008536">
    <property type="protein sequence ID" value="GIY38041.1"/>
    <property type="molecule type" value="Genomic_DNA"/>
</dbReference>
<evidence type="ECO:0000313" key="2">
    <source>
        <dbReference type="EMBL" id="GIY38041.1"/>
    </source>
</evidence>
<gene>
    <name evidence="2" type="ORF">CDAR_399091</name>
</gene>
<evidence type="ECO:0000256" key="1">
    <source>
        <dbReference type="SAM" id="MobiDB-lite"/>
    </source>
</evidence>
<organism evidence="2 3">
    <name type="scientific">Caerostris darwini</name>
    <dbReference type="NCBI Taxonomy" id="1538125"/>
    <lineage>
        <taxon>Eukaryota</taxon>
        <taxon>Metazoa</taxon>
        <taxon>Ecdysozoa</taxon>
        <taxon>Arthropoda</taxon>
        <taxon>Chelicerata</taxon>
        <taxon>Arachnida</taxon>
        <taxon>Araneae</taxon>
        <taxon>Araneomorphae</taxon>
        <taxon>Entelegynae</taxon>
        <taxon>Araneoidea</taxon>
        <taxon>Araneidae</taxon>
        <taxon>Caerostris</taxon>
    </lineage>
</organism>
<dbReference type="AlphaFoldDB" id="A0AAV4SXT2"/>
<proteinExistence type="predicted"/>
<evidence type="ECO:0000313" key="3">
    <source>
        <dbReference type="Proteomes" id="UP001054837"/>
    </source>
</evidence>
<feature type="compositionally biased region" description="Polar residues" evidence="1">
    <location>
        <begin position="1"/>
        <end position="10"/>
    </location>
</feature>
<keyword evidence="3" id="KW-1185">Reference proteome</keyword>
<dbReference type="Proteomes" id="UP001054837">
    <property type="component" value="Unassembled WGS sequence"/>
</dbReference>
<reference evidence="2 3" key="1">
    <citation type="submission" date="2021-06" db="EMBL/GenBank/DDBJ databases">
        <title>Caerostris darwini draft genome.</title>
        <authorList>
            <person name="Kono N."/>
            <person name="Arakawa K."/>
        </authorList>
    </citation>
    <scope>NUCLEOTIDE SEQUENCE [LARGE SCALE GENOMIC DNA]</scope>
</reference>
<accession>A0AAV4SXT2</accession>
<feature type="region of interest" description="Disordered" evidence="1">
    <location>
        <begin position="1"/>
        <end position="37"/>
    </location>
</feature>
<protein>
    <submittedName>
        <fullName evidence="2">Uncharacterized protein</fullName>
    </submittedName>
</protein>
<sequence length="85" mass="9439">MSSPTASNPSQNKKKQRRQRKKNSETKELPISQTKSRFITGGARAVLGGQLATSLLRGRTKTTRHSDHLGSWCTKMEGRNSSLKL</sequence>
<comment type="caution">
    <text evidence="2">The sequence shown here is derived from an EMBL/GenBank/DDBJ whole genome shotgun (WGS) entry which is preliminary data.</text>
</comment>
<feature type="compositionally biased region" description="Basic residues" evidence="1">
    <location>
        <begin position="12"/>
        <end position="21"/>
    </location>
</feature>